<dbReference type="Proteomes" id="UP000249610">
    <property type="component" value="Unassembled WGS sequence"/>
</dbReference>
<evidence type="ECO:0000256" key="1">
    <source>
        <dbReference type="SAM" id="Phobius"/>
    </source>
</evidence>
<dbReference type="AlphaFoldDB" id="A0A327PD77"/>
<evidence type="ECO:0000313" key="3">
    <source>
        <dbReference type="Proteomes" id="UP000249610"/>
    </source>
</evidence>
<dbReference type="RefSeq" id="WP_111611511.1">
    <property type="nucleotide sequence ID" value="NZ_QLLK01000005.1"/>
</dbReference>
<protein>
    <submittedName>
        <fullName evidence="2">Uncharacterized protein</fullName>
    </submittedName>
</protein>
<sequence>MTNQGKEEEYIRQFISELGTMSPSVGFHKSILEKINSRTSLTVYKPVISSLAWKIIGSTLVILFITVFLFAPNGSEANSLFSQLPDITYPELAISLPKISVPVINLPPIVLQSLISFIILASLAFITTLRKWKIS</sequence>
<evidence type="ECO:0000313" key="2">
    <source>
        <dbReference type="EMBL" id="RAI90155.1"/>
    </source>
</evidence>
<proteinExistence type="predicted"/>
<dbReference type="EMBL" id="QLLK01000005">
    <property type="protein sequence ID" value="RAI90155.1"/>
    <property type="molecule type" value="Genomic_DNA"/>
</dbReference>
<gene>
    <name evidence="2" type="ORF">LV83_02164</name>
</gene>
<organism evidence="2 3">
    <name type="scientific">Algoriphagus yeomjeoni</name>
    <dbReference type="NCBI Taxonomy" id="291403"/>
    <lineage>
        <taxon>Bacteria</taxon>
        <taxon>Pseudomonadati</taxon>
        <taxon>Bacteroidota</taxon>
        <taxon>Cytophagia</taxon>
        <taxon>Cytophagales</taxon>
        <taxon>Cyclobacteriaceae</taxon>
        <taxon>Algoriphagus</taxon>
    </lineage>
</organism>
<dbReference type="OrthoDB" id="825247at2"/>
<feature type="transmembrane region" description="Helical" evidence="1">
    <location>
        <begin position="51"/>
        <end position="71"/>
    </location>
</feature>
<name>A0A327PD77_9BACT</name>
<comment type="caution">
    <text evidence="2">The sequence shown here is derived from an EMBL/GenBank/DDBJ whole genome shotgun (WGS) entry which is preliminary data.</text>
</comment>
<accession>A0A327PD77</accession>
<keyword evidence="1" id="KW-0812">Transmembrane</keyword>
<keyword evidence="1" id="KW-0472">Membrane</keyword>
<feature type="transmembrane region" description="Helical" evidence="1">
    <location>
        <begin position="109"/>
        <end position="129"/>
    </location>
</feature>
<reference evidence="2 3" key="1">
    <citation type="submission" date="2018-06" db="EMBL/GenBank/DDBJ databases">
        <title>Genomic Encyclopedia of Archaeal and Bacterial Type Strains, Phase II (KMG-II): from individual species to whole genera.</title>
        <authorList>
            <person name="Goeker M."/>
        </authorList>
    </citation>
    <scope>NUCLEOTIDE SEQUENCE [LARGE SCALE GENOMIC DNA]</scope>
    <source>
        <strain evidence="2 3">DSM 23446</strain>
    </source>
</reference>
<keyword evidence="3" id="KW-1185">Reference proteome</keyword>
<keyword evidence="1" id="KW-1133">Transmembrane helix</keyword>